<feature type="coiled-coil region" evidence="1">
    <location>
        <begin position="90"/>
        <end position="160"/>
    </location>
</feature>
<dbReference type="Proteomes" id="UP000717696">
    <property type="component" value="Unassembled WGS sequence"/>
</dbReference>
<accession>A0A9P9IR11</accession>
<dbReference type="EMBL" id="JAGMUU010000022">
    <property type="protein sequence ID" value="KAH7128075.1"/>
    <property type="molecule type" value="Genomic_DNA"/>
</dbReference>
<sequence>METASGMAYLQQMTPQCPATSPSFSPYMAGGDNSTVPLELLYGLDEYAGYQELNLSAMMMASGGGGLVTSPTTPPVTPPMDVIQNNGVKNVRHRTQHREAQRRCREHREQRQQTLQQKVDGIRVMYQALSEEHAKSTIEVARLQKENNMLRSEVKDLHQQWRLTQTVLQWSQQSSQPPLRAGGDAGFLSNAPYCLGDLPDDPSPYHSPS</sequence>
<keyword evidence="1" id="KW-0175">Coiled coil</keyword>
<dbReference type="GO" id="GO:0003700">
    <property type="term" value="F:DNA-binding transcription factor activity"/>
    <property type="evidence" value="ECO:0007669"/>
    <property type="project" value="InterPro"/>
</dbReference>
<organism evidence="3 4">
    <name type="scientific">Dactylonectria estremocensis</name>
    <dbReference type="NCBI Taxonomy" id="1079267"/>
    <lineage>
        <taxon>Eukaryota</taxon>
        <taxon>Fungi</taxon>
        <taxon>Dikarya</taxon>
        <taxon>Ascomycota</taxon>
        <taxon>Pezizomycotina</taxon>
        <taxon>Sordariomycetes</taxon>
        <taxon>Hypocreomycetidae</taxon>
        <taxon>Hypocreales</taxon>
        <taxon>Nectriaceae</taxon>
        <taxon>Dactylonectria</taxon>
    </lineage>
</organism>
<evidence type="ECO:0000256" key="1">
    <source>
        <dbReference type="SAM" id="Coils"/>
    </source>
</evidence>
<name>A0A9P9IR11_9HYPO</name>
<dbReference type="Gene3D" id="1.20.5.170">
    <property type="match status" value="1"/>
</dbReference>
<comment type="caution">
    <text evidence="3">The sequence shown here is derived from an EMBL/GenBank/DDBJ whole genome shotgun (WGS) entry which is preliminary data.</text>
</comment>
<proteinExistence type="predicted"/>
<dbReference type="OrthoDB" id="4363243at2759"/>
<keyword evidence="4" id="KW-1185">Reference proteome</keyword>
<evidence type="ECO:0008006" key="5">
    <source>
        <dbReference type="Google" id="ProtNLM"/>
    </source>
</evidence>
<dbReference type="SUPFAM" id="SSF57959">
    <property type="entry name" value="Leucine zipper domain"/>
    <property type="match status" value="1"/>
</dbReference>
<protein>
    <recommendedName>
        <fullName evidence="5">BZIP domain-containing protein</fullName>
    </recommendedName>
</protein>
<dbReference type="InterPro" id="IPR046347">
    <property type="entry name" value="bZIP_sf"/>
</dbReference>
<feature type="region of interest" description="Disordered" evidence="2">
    <location>
        <begin position="172"/>
        <end position="209"/>
    </location>
</feature>
<evidence type="ECO:0000313" key="4">
    <source>
        <dbReference type="Proteomes" id="UP000717696"/>
    </source>
</evidence>
<gene>
    <name evidence="3" type="ORF">B0J13DRAFT_564906</name>
</gene>
<evidence type="ECO:0000313" key="3">
    <source>
        <dbReference type="EMBL" id="KAH7128075.1"/>
    </source>
</evidence>
<evidence type="ECO:0000256" key="2">
    <source>
        <dbReference type="SAM" id="MobiDB-lite"/>
    </source>
</evidence>
<reference evidence="3" key="1">
    <citation type="journal article" date="2021" name="Nat. Commun.">
        <title>Genetic determinants of endophytism in the Arabidopsis root mycobiome.</title>
        <authorList>
            <person name="Mesny F."/>
            <person name="Miyauchi S."/>
            <person name="Thiergart T."/>
            <person name="Pickel B."/>
            <person name="Atanasova L."/>
            <person name="Karlsson M."/>
            <person name="Huettel B."/>
            <person name="Barry K.W."/>
            <person name="Haridas S."/>
            <person name="Chen C."/>
            <person name="Bauer D."/>
            <person name="Andreopoulos W."/>
            <person name="Pangilinan J."/>
            <person name="LaButti K."/>
            <person name="Riley R."/>
            <person name="Lipzen A."/>
            <person name="Clum A."/>
            <person name="Drula E."/>
            <person name="Henrissat B."/>
            <person name="Kohler A."/>
            <person name="Grigoriev I.V."/>
            <person name="Martin F.M."/>
            <person name="Hacquard S."/>
        </authorList>
    </citation>
    <scope>NUCLEOTIDE SEQUENCE</scope>
    <source>
        <strain evidence="3">MPI-CAGE-AT-0021</strain>
    </source>
</reference>
<dbReference type="AlphaFoldDB" id="A0A9P9IR11"/>
<dbReference type="CDD" id="cd14688">
    <property type="entry name" value="bZIP_YAP"/>
    <property type="match status" value="1"/>
</dbReference>